<gene>
    <name evidence="1" type="ORF">HMPREF9625_00069</name>
</gene>
<reference evidence="1" key="2">
    <citation type="submission" date="2013-03" db="EMBL/GenBank/DDBJ databases">
        <title>The Genome Sequence of Oribacterium sp. ACB1.</title>
        <authorList>
            <consortium name="The Broad Institute Genomics Platform"/>
            <consortium name="The Broad Institute Genome Sequencing Center for Infectious Disease"/>
            <person name="Earl A."/>
            <person name="Ward D."/>
            <person name="Feldgarden M."/>
            <person name="Gevers D."/>
            <person name="Sizova M."/>
            <person name="Hazen A."/>
            <person name="Epstein S."/>
            <person name="Walker B."/>
            <person name="Young S."/>
            <person name="Zeng Q."/>
            <person name="Gargeya S."/>
            <person name="Fitzgerald M."/>
            <person name="Haas B."/>
            <person name="Abouelleil A."/>
            <person name="Allen A.W."/>
            <person name="Alvarado L."/>
            <person name="Arachchi H.M."/>
            <person name="Berlin A.M."/>
            <person name="Chapman S.B."/>
            <person name="Gainer-Dewar J."/>
            <person name="Goldberg J."/>
            <person name="Griggs A."/>
            <person name="Gujja S."/>
            <person name="Hansen M."/>
            <person name="Howarth C."/>
            <person name="Imamovic A."/>
            <person name="Ireland A."/>
            <person name="Larimer J."/>
            <person name="McCowan C."/>
            <person name="Murphy C."/>
            <person name="Pearson M."/>
            <person name="Poon T.W."/>
            <person name="Priest M."/>
            <person name="Roberts A."/>
            <person name="Saif S."/>
            <person name="Shea T."/>
            <person name="Sisk P."/>
            <person name="Sykes S."/>
            <person name="Wortman J."/>
            <person name="Nusbaum C."/>
            <person name="Birren B."/>
        </authorList>
    </citation>
    <scope>NUCLEOTIDE SEQUENCE [LARGE SCALE GENOMIC DNA]</scope>
    <source>
        <strain evidence="1">ACB1</strain>
    </source>
</reference>
<evidence type="ECO:0000313" key="1">
    <source>
        <dbReference type="EMBL" id="EHL14226.1"/>
    </source>
</evidence>
<sequence length="30" mass="3643">MYEIYFYKNRKGVYEVLESTSFSEENAEDT</sequence>
<dbReference type="Proteomes" id="UP000018461">
    <property type="component" value="Unassembled WGS sequence"/>
</dbReference>
<accession>G9WK29</accession>
<evidence type="ECO:0000313" key="2">
    <source>
        <dbReference type="Proteomes" id="UP000018461"/>
    </source>
</evidence>
<reference evidence="1" key="1">
    <citation type="submission" date="2011-08" db="EMBL/GenBank/DDBJ databases">
        <authorList>
            <consortium name="The Broad Institute Genome Sequencing Platform"/>
            <person name="Earl A."/>
            <person name="Ward D."/>
            <person name="Feldgarden M."/>
            <person name="Gevers D."/>
            <person name="Sizova M."/>
            <person name="Hazen A."/>
            <person name="Epstein S."/>
            <person name="Young S.K."/>
            <person name="Zeng Q."/>
            <person name="Gargeya S."/>
            <person name="Fitzgerald M."/>
            <person name="Haas B."/>
            <person name="Abouelleil A."/>
            <person name="Alvarado L."/>
            <person name="Arachchi H.M."/>
            <person name="Berlin A."/>
            <person name="Brown A."/>
            <person name="Chapman S.B."/>
            <person name="Chen Z."/>
            <person name="Dunbar C."/>
            <person name="Freedman E."/>
            <person name="Gearin G."/>
            <person name="Gellesch M."/>
            <person name="Goldberg J."/>
            <person name="Griggs A."/>
            <person name="Gujja S."/>
            <person name="Heiman D."/>
            <person name="Howarth C."/>
            <person name="Larson L."/>
            <person name="Lui A."/>
            <person name="MacDonald P.J.P."/>
            <person name="Montmayeur A."/>
            <person name="Murphy C."/>
            <person name="Neiman D."/>
            <person name="Pearson M."/>
            <person name="Priest M."/>
            <person name="Roberts A."/>
            <person name="Saif S."/>
            <person name="Shea T."/>
            <person name="Shenoy N."/>
            <person name="Sisk P."/>
            <person name="Stolte C."/>
            <person name="Sykes S."/>
            <person name="Wortman J."/>
            <person name="Nusbaum C."/>
            <person name="Birren B."/>
        </authorList>
    </citation>
    <scope>NUCLEOTIDE SEQUENCE</scope>
    <source>
        <strain evidence="1">ACB1</strain>
    </source>
</reference>
<protein>
    <submittedName>
        <fullName evidence="1">Uncharacterized protein</fullName>
    </submittedName>
</protein>
<dbReference type="STRING" id="796943.HMPREF9625_00069"/>
<organism evidence="1 2">
    <name type="scientific">Oribacterium parvum ACB1</name>
    <dbReference type="NCBI Taxonomy" id="796943"/>
    <lineage>
        <taxon>Bacteria</taxon>
        <taxon>Bacillati</taxon>
        <taxon>Bacillota</taxon>
        <taxon>Clostridia</taxon>
        <taxon>Lachnospirales</taxon>
        <taxon>Lachnospiraceae</taxon>
        <taxon>Oribacterium</taxon>
    </lineage>
</organism>
<name>G9WK29_9FIRM</name>
<dbReference type="HOGENOM" id="CLU_3404605_0_0_9"/>
<keyword evidence="2" id="KW-1185">Reference proteome</keyword>
<dbReference type="AlphaFoldDB" id="G9WK29"/>
<dbReference type="EMBL" id="AFZC02000003">
    <property type="protein sequence ID" value="EHL14226.1"/>
    <property type="molecule type" value="Genomic_DNA"/>
</dbReference>
<comment type="caution">
    <text evidence="1">The sequence shown here is derived from an EMBL/GenBank/DDBJ whole genome shotgun (WGS) entry which is preliminary data.</text>
</comment>
<proteinExistence type="predicted"/>